<accession>A0A0A9XWS8</accession>
<dbReference type="GO" id="GO:0015630">
    <property type="term" value="C:microtubule cytoskeleton"/>
    <property type="evidence" value="ECO:0007669"/>
    <property type="project" value="UniProtKB-UniRule"/>
</dbReference>
<dbReference type="GO" id="GO:0060294">
    <property type="term" value="P:cilium movement involved in cell motility"/>
    <property type="evidence" value="ECO:0007669"/>
    <property type="project" value="UniProtKB-UniRule"/>
</dbReference>
<dbReference type="GO" id="GO:0005930">
    <property type="term" value="C:axoneme"/>
    <property type="evidence" value="ECO:0007669"/>
    <property type="project" value="UniProtKB-SubCell"/>
</dbReference>
<feature type="coiled-coil region" evidence="4">
    <location>
        <begin position="287"/>
        <end position="380"/>
    </location>
</feature>
<evidence type="ECO:0000313" key="6">
    <source>
        <dbReference type="EMBL" id="JAG62800.1"/>
    </source>
</evidence>
<keyword evidence="2" id="KW-0963">Cytoplasm</keyword>
<dbReference type="PANTHER" id="PTHR19960">
    <property type="entry name" value="TEKTIN"/>
    <property type="match status" value="1"/>
</dbReference>
<comment type="subcellular location">
    <subcellularLocation>
        <location evidence="3">Cytoplasm</location>
        <location evidence="3">Cytoskeleton</location>
        <location evidence="3">Cilium axoneme</location>
    </subcellularLocation>
</comment>
<feature type="coiled-coil region" evidence="4">
    <location>
        <begin position="79"/>
        <end position="106"/>
    </location>
</feature>
<keyword evidence="3" id="KW-0969">Cilium</keyword>
<reference evidence="5" key="1">
    <citation type="journal article" date="2014" name="PLoS ONE">
        <title>Transcriptome-Based Identification of ABC Transporters in the Western Tarnished Plant Bug Lygus hesperus.</title>
        <authorList>
            <person name="Hull J.J."/>
            <person name="Chaney K."/>
            <person name="Geib S.M."/>
            <person name="Fabrick J.A."/>
            <person name="Brent C.S."/>
            <person name="Walsh D."/>
            <person name="Lavine L.C."/>
        </authorList>
    </citation>
    <scope>NUCLEOTIDE SEQUENCE</scope>
</reference>
<name>A0A0A9XWS8_LYGHE</name>
<dbReference type="EMBL" id="GBRD01003021">
    <property type="protein sequence ID" value="JAG62800.1"/>
    <property type="molecule type" value="Transcribed_RNA"/>
</dbReference>
<evidence type="ECO:0000256" key="1">
    <source>
        <dbReference type="ARBA" id="ARBA00007209"/>
    </source>
</evidence>
<dbReference type="InterPro" id="IPR000435">
    <property type="entry name" value="Tektins"/>
</dbReference>
<evidence type="ECO:0000313" key="5">
    <source>
        <dbReference type="EMBL" id="JAG21710.1"/>
    </source>
</evidence>
<evidence type="ECO:0000256" key="4">
    <source>
        <dbReference type="SAM" id="Coils"/>
    </source>
</evidence>
<dbReference type="AlphaFoldDB" id="A0A0A9XWS8"/>
<organism evidence="5">
    <name type="scientific">Lygus hesperus</name>
    <name type="common">Western plant bug</name>
    <dbReference type="NCBI Taxonomy" id="30085"/>
    <lineage>
        <taxon>Eukaryota</taxon>
        <taxon>Metazoa</taxon>
        <taxon>Ecdysozoa</taxon>
        <taxon>Arthropoda</taxon>
        <taxon>Hexapoda</taxon>
        <taxon>Insecta</taxon>
        <taxon>Pterygota</taxon>
        <taxon>Neoptera</taxon>
        <taxon>Paraneoptera</taxon>
        <taxon>Hemiptera</taxon>
        <taxon>Heteroptera</taxon>
        <taxon>Panheteroptera</taxon>
        <taxon>Cimicomorpha</taxon>
        <taxon>Miridae</taxon>
        <taxon>Mirini</taxon>
        <taxon>Lygus</taxon>
    </lineage>
</organism>
<dbReference type="EMBL" id="GBHO01021894">
    <property type="protein sequence ID" value="JAG21710.1"/>
    <property type="molecule type" value="Transcribed_RNA"/>
</dbReference>
<keyword evidence="4" id="KW-0175">Coiled coil</keyword>
<proteinExistence type="inferred from homology"/>
<evidence type="ECO:0000256" key="3">
    <source>
        <dbReference type="RuleBase" id="RU367040"/>
    </source>
</evidence>
<protein>
    <recommendedName>
        <fullName evidence="3">Tektin</fullName>
    </recommendedName>
</protein>
<dbReference type="PRINTS" id="PR00511">
    <property type="entry name" value="TEKTIN"/>
</dbReference>
<reference evidence="5" key="2">
    <citation type="submission" date="2014-07" db="EMBL/GenBank/DDBJ databases">
        <authorList>
            <person name="Hull J."/>
        </authorList>
    </citation>
    <scope>NUCLEOTIDE SEQUENCE</scope>
</reference>
<keyword evidence="3" id="KW-0282">Flagellum</keyword>
<dbReference type="InterPro" id="IPR048256">
    <property type="entry name" value="Tektin-like"/>
</dbReference>
<reference evidence="6" key="3">
    <citation type="submission" date="2014-09" db="EMBL/GenBank/DDBJ databases">
        <authorList>
            <person name="Magalhaes I.L.F."/>
            <person name="Oliveira U."/>
            <person name="Santos F.R."/>
            <person name="Vidigal T.H.D.A."/>
            <person name="Brescovit A.D."/>
            <person name="Santos A.J."/>
        </authorList>
    </citation>
    <scope>NUCLEOTIDE SEQUENCE</scope>
</reference>
<gene>
    <name evidence="5" type="primary">TEKT2</name>
    <name evidence="5" type="ORF">CM83_20150</name>
</gene>
<sequence>MDNRSIVVLEKPMPRVPLPDWHGKVWELRQTCDTRRNDAFNLRNESRLLRNETDAKTYWTTYHNNSRLSDRFVEVLKWKNTMEDLVKAIDREISEMRKEKELTEAEIEFLGLSFTVVNDCLTQRDQRGGADLCTDDGEIEIKYELQMLENLKAMMTQKCMDAWIQVNRLDELKFKIVRDIHDKVDALLIDQEAVELDKNGGNISFKPDPARIPSDVVTYECWLDHCKYLKSLGDAEIASSQNLREGMYVPRERARNDLKAQNDATNFALRKRIYETQRIKNELDWQRLNMVKDMEKLHKEINALEKALENKKNAIKLVETRLENRLFRPGIECCRDEAAVGLEDELHELRETRANLMAQLDNAKATFNALEDQLVNIDRELHNKNHALSTDLRCLDLRRRPASGERGPPATQTDRNIQLTRLQDEIPPEP</sequence>
<comment type="similarity">
    <text evidence="1 3">Belongs to the tektin family.</text>
</comment>
<dbReference type="GO" id="GO:0060271">
    <property type="term" value="P:cilium assembly"/>
    <property type="evidence" value="ECO:0007669"/>
    <property type="project" value="UniProtKB-UniRule"/>
</dbReference>
<dbReference type="GO" id="GO:0005634">
    <property type="term" value="C:nucleus"/>
    <property type="evidence" value="ECO:0007669"/>
    <property type="project" value="TreeGrafter"/>
</dbReference>
<dbReference type="Pfam" id="PF03148">
    <property type="entry name" value="Tektin"/>
    <property type="match status" value="1"/>
</dbReference>
<dbReference type="PANTHER" id="PTHR19960:SF7">
    <property type="entry name" value="TEKTIN"/>
    <property type="match status" value="1"/>
</dbReference>
<evidence type="ECO:0000256" key="2">
    <source>
        <dbReference type="ARBA" id="ARBA00022490"/>
    </source>
</evidence>
<keyword evidence="3" id="KW-0966">Cell projection</keyword>